<evidence type="ECO:0000256" key="1">
    <source>
        <dbReference type="SAM" id="MobiDB-lite"/>
    </source>
</evidence>
<dbReference type="PANTHER" id="PTHR13199:SF11">
    <property type="entry name" value="PROTEIN ATOSSA"/>
    <property type="match status" value="1"/>
</dbReference>
<feature type="compositionally biased region" description="Low complexity" evidence="1">
    <location>
        <begin position="10"/>
        <end position="21"/>
    </location>
</feature>
<reference evidence="3" key="1">
    <citation type="journal article" date="2020" name="Stud. Mycol.">
        <title>101 Dothideomycetes genomes: a test case for predicting lifestyles and emergence of pathogens.</title>
        <authorList>
            <person name="Haridas S."/>
            <person name="Albert R."/>
            <person name="Binder M."/>
            <person name="Bloem J."/>
            <person name="Labutti K."/>
            <person name="Salamov A."/>
            <person name="Andreopoulos B."/>
            <person name="Baker S."/>
            <person name="Barry K."/>
            <person name="Bills G."/>
            <person name="Bluhm B."/>
            <person name="Cannon C."/>
            <person name="Castanera R."/>
            <person name="Culley D."/>
            <person name="Daum C."/>
            <person name="Ezra D."/>
            <person name="Gonzalez J."/>
            <person name="Henrissat B."/>
            <person name="Kuo A."/>
            <person name="Liang C."/>
            <person name="Lipzen A."/>
            <person name="Lutzoni F."/>
            <person name="Magnuson J."/>
            <person name="Mondo S."/>
            <person name="Nolan M."/>
            <person name="Ohm R."/>
            <person name="Pangilinan J."/>
            <person name="Park H.-J."/>
            <person name="Ramirez L."/>
            <person name="Alfaro M."/>
            <person name="Sun H."/>
            <person name="Tritt A."/>
            <person name="Yoshinaga Y."/>
            <person name="Zwiers L.-H."/>
            <person name="Turgeon B."/>
            <person name="Goodwin S."/>
            <person name="Spatafora J."/>
            <person name="Crous P."/>
            <person name="Grigoriev I."/>
        </authorList>
    </citation>
    <scope>NUCLEOTIDE SEQUENCE</scope>
    <source>
        <strain evidence="3">CBS 262.69</strain>
    </source>
</reference>
<feature type="compositionally biased region" description="Basic and acidic residues" evidence="1">
    <location>
        <begin position="23"/>
        <end position="40"/>
    </location>
</feature>
<dbReference type="OrthoDB" id="8625101at2759"/>
<evidence type="ECO:0000259" key="2">
    <source>
        <dbReference type="SMART" id="SM01177"/>
    </source>
</evidence>
<dbReference type="InterPro" id="IPR025261">
    <property type="entry name" value="Atos-like_cons_dom"/>
</dbReference>
<keyword evidence="4" id="KW-1185">Reference proteome</keyword>
<sequence length="377" mass="41277">MPIFHEHQQSTSSASSHSPTSPHDPHTCCDHSRMRSDKHSPSAMDSFPSDFPSATRHDVAPSRPLSRGEIISRIKRGESPTWTFCHCQNRSRTSPARDGHTSITPRQSPRPGLSPTTSPKPAAALLPALELRRIVSRTRDDLPERTGSADPEQDGNLVIGLAIERPPSALHSGDFRHSPRGQEDAGPPAPDTRPSTARPTSPIVPWHPDASFRHTPRPRSSLPRARALSHSFSYSSVAFVPPTSPLAQTVSSDSDRENPGRRAPDKENRRHTFSPAAFASWRHPGPLSFPATTPPRPRRPSASLDHSPLHHAPLVGSYEESILRGRMSTIPSRPLNFLAQIGVLARGKCRPSLRCPPHVTVPFPAVFYSYPGISDQP</sequence>
<feature type="region of interest" description="Disordered" evidence="1">
    <location>
        <begin position="1"/>
        <end position="69"/>
    </location>
</feature>
<dbReference type="PANTHER" id="PTHR13199">
    <property type="entry name" value="GH03947P"/>
    <property type="match status" value="1"/>
</dbReference>
<proteinExistence type="predicted"/>
<feature type="compositionally biased region" description="Basic and acidic residues" evidence="1">
    <location>
        <begin position="173"/>
        <end position="183"/>
    </location>
</feature>
<feature type="region of interest" description="Disordered" evidence="1">
    <location>
        <begin position="85"/>
        <end position="121"/>
    </location>
</feature>
<dbReference type="Pfam" id="PF13915">
    <property type="entry name" value="DUF4210"/>
    <property type="match status" value="1"/>
</dbReference>
<name>A0A6G1I0C3_9PEZI</name>
<organism evidence="3 4">
    <name type="scientific">Trichodelitschia bisporula</name>
    <dbReference type="NCBI Taxonomy" id="703511"/>
    <lineage>
        <taxon>Eukaryota</taxon>
        <taxon>Fungi</taxon>
        <taxon>Dikarya</taxon>
        <taxon>Ascomycota</taxon>
        <taxon>Pezizomycotina</taxon>
        <taxon>Dothideomycetes</taxon>
        <taxon>Dothideomycetes incertae sedis</taxon>
        <taxon>Phaeotrichales</taxon>
        <taxon>Phaeotrichaceae</taxon>
        <taxon>Trichodelitschia</taxon>
    </lineage>
</organism>
<feature type="domain" description="Atos-like conserved" evidence="2">
    <location>
        <begin position="314"/>
        <end position="377"/>
    </location>
</feature>
<feature type="non-terminal residue" evidence="3">
    <location>
        <position position="377"/>
    </location>
</feature>
<evidence type="ECO:0000313" key="4">
    <source>
        <dbReference type="Proteomes" id="UP000799640"/>
    </source>
</evidence>
<feature type="region of interest" description="Disordered" evidence="1">
    <location>
        <begin position="238"/>
        <end position="310"/>
    </location>
</feature>
<feature type="compositionally biased region" description="Polar residues" evidence="1">
    <location>
        <begin position="85"/>
        <end position="94"/>
    </location>
</feature>
<dbReference type="InterPro" id="IPR051506">
    <property type="entry name" value="ATOS_Transcription_Regulators"/>
</dbReference>
<dbReference type="Proteomes" id="UP000799640">
    <property type="component" value="Unassembled WGS sequence"/>
</dbReference>
<accession>A0A6G1I0C3</accession>
<protein>
    <recommendedName>
        <fullName evidence="2">Atos-like conserved domain-containing protein</fullName>
    </recommendedName>
</protein>
<gene>
    <name evidence="3" type="ORF">EJ06DRAFT_528900</name>
</gene>
<dbReference type="AlphaFoldDB" id="A0A6G1I0C3"/>
<feature type="region of interest" description="Disordered" evidence="1">
    <location>
        <begin position="168"/>
        <end position="224"/>
    </location>
</feature>
<dbReference type="SMART" id="SM01177">
    <property type="entry name" value="DUF4210"/>
    <property type="match status" value="1"/>
</dbReference>
<feature type="compositionally biased region" description="Basic and acidic residues" evidence="1">
    <location>
        <begin position="253"/>
        <end position="270"/>
    </location>
</feature>
<evidence type="ECO:0000313" key="3">
    <source>
        <dbReference type="EMBL" id="KAF2401748.1"/>
    </source>
</evidence>
<dbReference type="EMBL" id="ML996692">
    <property type="protein sequence ID" value="KAF2401748.1"/>
    <property type="molecule type" value="Genomic_DNA"/>
</dbReference>